<gene>
    <name evidence="1" type="ORF">H5410_050849</name>
</gene>
<evidence type="ECO:0000313" key="2">
    <source>
        <dbReference type="Proteomes" id="UP000824120"/>
    </source>
</evidence>
<organism evidence="1 2">
    <name type="scientific">Solanum commersonii</name>
    <name type="common">Commerson's wild potato</name>
    <name type="synonym">Commerson's nightshade</name>
    <dbReference type="NCBI Taxonomy" id="4109"/>
    <lineage>
        <taxon>Eukaryota</taxon>
        <taxon>Viridiplantae</taxon>
        <taxon>Streptophyta</taxon>
        <taxon>Embryophyta</taxon>
        <taxon>Tracheophyta</taxon>
        <taxon>Spermatophyta</taxon>
        <taxon>Magnoliopsida</taxon>
        <taxon>eudicotyledons</taxon>
        <taxon>Gunneridae</taxon>
        <taxon>Pentapetalae</taxon>
        <taxon>asterids</taxon>
        <taxon>lamiids</taxon>
        <taxon>Solanales</taxon>
        <taxon>Solanaceae</taxon>
        <taxon>Solanoideae</taxon>
        <taxon>Solaneae</taxon>
        <taxon>Solanum</taxon>
    </lineage>
</organism>
<accession>A0A9J5WZ17</accession>
<proteinExistence type="predicted"/>
<sequence>MPDRHSRVPAQLKNKAWKGVSSGGPECPFVYLCQQHAGKVDLYSCYQCRYYDCSVPHDLIISFSWRHPVTHQ</sequence>
<keyword evidence="2" id="KW-1185">Reference proteome</keyword>
<reference evidence="1 2" key="1">
    <citation type="submission" date="2020-09" db="EMBL/GenBank/DDBJ databases">
        <title>De no assembly of potato wild relative species, Solanum commersonii.</title>
        <authorList>
            <person name="Cho K."/>
        </authorList>
    </citation>
    <scope>NUCLEOTIDE SEQUENCE [LARGE SCALE GENOMIC DNA]</scope>
    <source>
        <strain evidence="1">LZ3.2</strain>
        <tissue evidence="1">Leaf</tissue>
    </source>
</reference>
<evidence type="ECO:0000313" key="1">
    <source>
        <dbReference type="EMBL" id="KAG5580222.1"/>
    </source>
</evidence>
<dbReference type="Proteomes" id="UP000824120">
    <property type="component" value="Chromosome 10"/>
</dbReference>
<name>A0A9J5WZ17_SOLCO</name>
<protein>
    <submittedName>
        <fullName evidence="1">Uncharacterized protein</fullName>
    </submittedName>
</protein>
<dbReference type="EMBL" id="JACXVP010000010">
    <property type="protein sequence ID" value="KAG5580222.1"/>
    <property type="molecule type" value="Genomic_DNA"/>
</dbReference>
<comment type="caution">
    <text evidence="1">The sequence shown here is derived from an EMBL/GenBank/DDBJ whole genome shotgun (WGS) entry which is preliminary data.</text>
</comment>
<dbReference type="AlphaFoldDB" id="A0A9J5WZ17"/>